<dbReference type="GO" id="GO:0043529">
    <property type="term" value="C:GET complex"/>
    <property type="evidence" value="ECO:0007669"/>
    <property type="project" value="InterPro"/>
</dbReference>
<comment type="caution">
    <text evidence="9">Lacks conserved residue(s) required for the propagation of feature annotation.</text>
</comment>
<evidence type="ECO:0000256" key="7">
    <source>
        <dbReference type="ARBA" id="ARBA00023054"/>
    </source>
</evidence>
<feature type="coiled-coil region" evidence="9">
    <location>
        <begin position="75"/>
        <end position="106"/>
    </location>
</feature>
<keyword evidence="3 9" id="KW-0813">Transport</keyword>
<protein>
    <submittedName>
        <fullName evidence="12">Uncharacterized protein</fullName>
    </submittedName>
</protein>
<proteinExistence type="inferred from homology"/>
<keyword evidence="8 9" id="KW-0472">Membrane</keyword>
<dbReference type="Proteomes" id="UP000028545">
    <property type="component" value="Unassembled WGS sequence"/>
</dbReference>
<dbReference type="GO" id="GO:0005789">
    <property type="term" value="C:endoplasmic reticulum membrane"/>
    <property type="evidence" value="ECO:0007669"/>
    <property type="project" value="UniProtKB-SubCell"/>
</dbReference>
<feature type="topological domain" description="Lumenal" evidence="9">
    <location>
        <begin position="1"/>
        <end position="5"/>
    </location>
</feature>
<comment type="caution">
    <text evidence="12">The sequence shown here is derived from an EMBL/GenBank/DDBJ whole genome shotgun (WGS) entry which is preliminary data.</text>
</comment>
<dbReference type="HOGENOM" id="CLU_089418_1_0_1"/>
<organism evidence="12 13">
    <name type="scientific">Pseudallescheria apiosperma</name>
    <name type="common">Scedosporium apiospermum</name>
    <dbReference type="NCBI Taxonomy" id="563466"/>
    <lineage>
        <taxon>Eukaryota</taxon>
        <taxon>Fungi</taxon>
        <taxon>Dikarya</taxon>
        <taxon>Ascomycota</taxon>
        <taxon>Pezizomycotina</taxon>
        <taxon>Sordariomycetes</taxon>
        <taxon>Hypocreomycetidae</taxon>
        <taxon>Microascales</taxon>
        <taxon>Microascaceae</taxon>
        <taxon>Scedosporium</taxon>
    </lineage>
</organism>
<dbReference type="AlphaFoldDB" id="A0A084GFP9"/>
<evidence type="ECO:0000256" key="1">
    <source>
        <dbReference type="ARBA" id="ARBA00004477"/>
    </source>
</evidence>
<keyword evidence="13" id="KW-1185">Reference proteome</keyword>
<evidence type="ECO:0000256" key="4">
    <source>
        <dbReference type="ARBA" id="ARBA00022692"/>
    </source>
</evidence>
<dbReference type="RefSeq" id="XP_016645960.1">
    <property type="nucleotide sequence ID" value="XM_016783910.1"/>
</dbReference>
<evidence type="ECO:0000256" key="9">
    <source>
        <dbReference type="HAMAP-Rule" id="MF_03113"/>
    </source>
</evidence>
<name>A0A084GFP9_PSEDA</name>
<dbReference type="Pfam" id="PF04420">
    <property type="entry name" value="CHD5"/>
    <property type="match status" value="1"/>
</dbReference>
<keyword evidence="4 9" id="KW-0812">Transmembrane</keyword>
<evidence type="ECO:0000313" key="12">
    <source>
        <dbReference type="EMBL" id="KEZ46161.1"/>
    </source>
</evidence>
<dbReference type="GO" id="GO:0043495">
    <property type="term" value="F:protein-membrane adaptor activity"/>
    <property type="evidence" value="ECO:0007669"/>
    <property type="project" value="TreeGrafter"/>
</dbReference>
<evidence type="ECO:0000256" key="8">
    <source>
        <dbReference type="ARBA" id="ARBA00023136"/>
    </source>
</evidence>
<keyword evidence="7 9" id="KW-0175">Coiled coil</keyword>
<feature type="region of interest" description="Disordered" evidence="10">
    <location>
        <begin position="194"/>
        <end position="215"/>
    </location>
</feature>
<keyword evidence="6 9" id="KW-1133">Transmembrane helix</keyword>
<evidence type="ECO:0000256" key="5">
    <source>
        <dbReference type="ARBA" id="ARBA00022824"/>
    </source>
</evidence>
<comment type="similarity">
    <text evidence="2 9">Belongs to the WRB/GET1 family.</text>
</comment>
<comment type="subcellular location">
    <subcellularLocation>
        <location evidence="1">Endoplasmic reticulum membrane</location>
        <topology evidence="1">Multi-pass membrane protein</topology>
    </subcellularLocation>
</comment>
<feature type="transmembrane region" description="Helical" evidence="11">
    <location>
        <begin position="6"/>
        <end position="35"/>
    </location>
</feature>
<dbReference type="VEuPathDB" id="FungiDB:SAPIO_CDS1030"/>
<dbReference type="InterPro" id="IPR028945">
    <property type="entry name" value="Get1"/>
</dbReference>
<evidence type="ECO:0000256" key="11">
    <source>
        <dbReference type="SAM" id="Phobius"/>
    </source>
</evidence>
<dbReference type="FunFam" id="1.10.287.660:FF:000006">
    <property type="entry name" value="Protein GET1"/>
    <property type="match status" value="1"/>
</dbReference>
<dbReference type="GO" id="GO:0071816">
    <property type="term" value="P:tail-anchored membrane protein insertion into ER membrane"/>
    <property type="evidence" value="ECO:0007669"/>
    <property type="project" value="InterPro"/>
</dbReference>
<dbReference type="KEGG" id="sapo:SAPIO_CDS1030"/>
<feature type="topological domain" description="Cytoplasmic" evidence="9">
    <location>
        <begin position="174"/>
        <end position="215"/>
    </location>
</feature>
<accession>A0A084GFP9</accession>
<evidence type="ECO:0000313" key="13">
    <source>
        <dbReference type="Proteomes" id="UP000028545"/>
    </source>
</evidence>
<dbReference type="PANTHER" id="PTHR42650:SF1">
    <property type="entry name" value="GUIDED ENTRY OF TAIL-ANCHORED PROTEINS FACTOR 1"/>
    <property type="match status" value="1"/>
</dbReference>
<sequence length="215" mass="23857">MSPNLLVLIFAVELSIYIVNSVGAGAINSLIWGLLNRLPIETSKLVVENRKLQKEYLKVRLELNATSSQDQFAKWAKLRRQHDKLLEQLEKKKAEMTAAKAKFDSSISIARLLLTKAPHFLLPMWYAKEPMFWLPQGLFPYYAEWFLSLPKAPLGSVSILSWQVACTVVITLVSDALVALYALVATSASKDAAGVKVPGRTGTPTAGQSEEKKEL</sequence>
<evidence type="ECO:0000256" key="10">
    <source>
        <dbReference type="SAM" id="MobiDB-lite"/>
    </source>
</evidence>
<dbReference type="OMA" id="AEWIISF"/>
<evidence type="ECO:0000256" key="6">
    <source>
        <dbReference type="ARBA" id="ARBA00022989"/>
    </source>
</evidence>
<dbReference type="EMBL" id="JOWA01000044">
    <property type="protein sequence ID" value="KEZ46161.1"/>
    <property type="molecule type" value="Genomic_DNA"/>
</dbReference>
<dbReference type="Gene3D" id="1.10.287.660">
    <property type="entry name" value="Helix hairpin bin"/>
    <property type="match status" value="1"/>
</dbReference>
<evidence type="ECO:0000256" key="3">
    <source>
        <dbReference type="ARBA" id="ARBA00022448"/>
    </source>
</evidence>
<keyword evidence="5 9" id="KW-0256">Endoplasmic reticulum</keyword>
<dbReference type="GeneID" id="27719482"/>
<reference evidence="12 13" key="1">
    <citation type="journal article" date="2014" name="Genome Announc.">
        <title>Draft genome sequence of the pathogenic fungus Scedosporium apiospermum.</title>
        <authorList>
            <person name="Vandeputte P."/>
            <person name="Ghamrawi S."/>
            <person name="Rechenmann M."/>
            <person name="Iltis A."/>
            <person name="Giraud S."/>
            <person name="Fleury M."/>
            <person name="Thornton C."/>
            <person name="Delhaes L."/>
            <person name="Meyer W."/>
            <person name="Papon N."/>
            <person name="Bouchara J.P."/>
        </authorList>
    </citation>
    <scope>NUCLEOTIDE SEQUENCE [LARGE SCALE GENOMIC DNA]</scope>
    <source>
        <strain evidence="12 13">IHEM 14462</strain>
    </source>
</reference>
<gene>
    <name evidence="9" type="primary">GET1</name>
    <name evidence="12" type="ORF">SAPIO_CDS1030</name>
</gene>
<dbReference type="InterPro" id="IPR027538">
    <property type="entry name" value="Get1_fungi"/>
</dbReference>
<dbReference type="OrthoDB" id="69461at2759"/>
<dbReference type="InterPro" id="IPR029012">
    <property type="entry name" value="Helix_hairpin_bin_sf"/>
</dbReference>
<dbReference type="PANTHER" id="PTHR42650">
    <property type="entry name" value="TAIL-ANCHORED PROTEIN INSERTION RECEPTOR WRB"/>
    <property type="match status" value="1"/>
</dbReference>
<evidence type="ECO:0000256" key="2">
    <source>
        <dbReference type="ARBA" id="ARBA00010799"/>
    </source>
</evidence>
<dbReference type="HAMAP" id="MF_03113">
    <property type="entry name" value="Get1"/>
    <property type="match status" value="1"/>
</dbReference>